<dbReference type="InterPro" id="IPR019283">
    <property type="entry name" value="DUF2330"/>
</dbReference>
<proteinExistence type="predicted"/>
<dbReference type="EMBL" id="AGUD01000035">
    <property type="protein sequence ID" value="EHN12303.1"/>
    <property type="molecule type" value="Genomic_DNA"/>
</dbReference>
<keyword evidence="5" id="KW-1185">Reference proteome</keyword>
<keyword evidence="2" id="KW-0472">Membrane</keyword>
<name>H0E1Z5_9ACTN</name>
<dbReference type="Proteomes" id="UP000005143">
    <property type="component" value="Unassembled WGS sequence"/>
</dbReference>
<gene>
    <name evidence="4" type="ORF">PAI11_08070</name>
</gene>
<keyword evidence="2" id="KW-1133">Transmembrane helix</keyword>
<comment type="caution">
    <text evidence="4">The sequence shown here is derived from an EMBL/GenBank/DDBJ whole genome shotgun (WGS) entry which is preliminary data.</text>
</comment>
<organism evidence="4 5">
    <name type="scientific">Patulibacter medicamentivorans</name>
    <dbReference type="NCBI Taxonomy" id="1097667"/>
    <lineage>
        <taxon>Bacteria</taxon>
        <taxon>Bacillati</taxon>
        <taxon>Actinomycetota</taxon>
        <taxon>Thermoleophilia</taxon>
        <taxon>Solirubrobacterales</taxon>
        <taxon>Patulibacteraceae</taxon>
        <taxon>Patulibacter</taxon>
    </lineage>
</organism>
<reference evidence="4 5" key="1">
    <citation type="journal article" date="2013" name="Biodegradation">
        <title>Quantitative proteomic analysis of ibuprofen-degrading Patulibacter sp. strain I11.</title>
        <authorList>
            <person name="Almeida B."/>
            <person name="Kjeldal H."/>
            <person name="Lolas I."/>
            <person name="Knudsen A.D."/>
            <person name="Carvalho G."/>
            <person name="Nielsen K.L."/>
            <person name="Barreto Crespo M.T."/>
            <person name="Stensballe A."/>
            <person name="Nielsen J.L."/>
        </authorList>
    </citation>
    <scope>NUCLEOTIDE SEQUENCE [LARGE SCALE GENOMIC DNA]</scope>
    <source>
        <strain evidence="4 5">I11</strain>
    </source>
</reference>
<sequence>MPLLRRPSRLPLLLLALVAALAAVLVAFARPAGACACGIAFDASVAQEQALLTLKDGRESIVLSLDLADPRAAASADRRAAVVLPVPATPTVTAVRGDQVDVFGQLARATMPLPGESSGSGDGDGATAGAAPGVKLLSRERVGGYDVSRLRAGDAGALQRWLDGHGYRTPAAAQPILRRYVAERWAFVAIRLAPGSVGAGTRALRPLRISFASERIVYPLRLSRLSQRPVTAVLYVVGEHRVLAKGFDTHHAGLVDELSPAPTPAVRRLLDGRYVTKLQISGRTPSSIRDDVVVRQAPSDRLFRATADYPFESEAGFATSPLPPDASRSTRPPGTPGSATWLLLFPAIGVLIVIAGVLFRLQSRRRAG</sequence>
<feature type="chain" id="PRO_5039723991" description="DUF2330 domain-containing protein" evidence="3">
    <location>
        <begin position="30"/>
        <end position="368"/>
    </location>
</feature>
<dbReference type="AlphaFoldDB" id="H0E1Z5"/>
<feature type="signal peptide" evidence="3">
    <location>
        <begin position="1"/>
        <end position="29"/>
    </location>
</feature>
<evidence type="ECO:0000313" key="5">
    <source>
        <dbReference type="Proteomes" id="UP000005143"/>
    </source>
</evidence>
<feature type="transmembrane region" description="Helical" evidence="2">
    <location>
        <begin position="339"/>
        <end position="359"/>
    </location>
</feature>
<feature type="region of interest" description="Disordered" evidence="1">
    <location>
        <begin position="314"/>
        <end position="334"/>
    </location>
</feature>
<evidence type="ECO:0000256" key="2">
    <source>
        <dbReference type="SAM" id="Phobius"/>
    </source>
</evidence>
<protein>
    <recommendedName>
        <fullName evidence="6">DUF2330 domain-containing protein</fullName>
    </recommendedName>
</protein>
<accession>H0E1Z5</accession>
<keyword evidence="3" id="KW-0732">Signal</keyword>
<evidence type="ECO:0000256" key="1">
    <source>
        <dbReference type="SAM" id="MobiDB-lite"/>
    </source>
</evidence>
<evidence type="ECO:0008006" key="6">
    <source>
        <dbReference type="Google" id="ProtNLM"/>
    </source>
</evidence>
<evidence type="ECO:0000313" key="4">
    <source>
        <dbReference type="EMBL" id="EHN12303.1"/>
    </source>
</evidence>
<keyword evidence="2" id="KW-0812">Transmembrane</keyword>
<dbReference type="Pfam" id="PF10092">
    <property type="entry name" value="DUF2330"/>
    <property type="match status" value="1"/>
</dbReference>
<dbReference type="OrthoDB" id="275368at2"/>
<dbReference type="RefSeq" id="WP_007571174.1">
    <property type="nucleotide sequence ID" value="NZ_AGUD01000035.1"/>
</dbReference>
<evidence type="ECO:0000256" key="3">
    <source>
        <dbReference type="SAM" id="SignalP"/>
    </source>
</evidence>